<dbReference type="Proteomes" id="UP001417504">
    <property type="component" value="Unassembled WGS sequence"/>
</dbReference>
<comment type="caution">
    <text evidence="2">The sequence shown here is derived from an EMBL/GenBank/DDBJ whole genome shotgun (WGS) entry which is preliminary data.</text>
</comment>
<evidence type="ECO:0000313" key="2">
    <source>
        <dbReference type="EMBL" id="KAK9096649.1"/>
    </source>
</evidence>
<keyword evidence="1" id="KW-0472">Membrane</keyword>
<reference evidence="2 3" key="1">
    <citation type="submission" date="2024-01" db="EMBL/GenBank/DDBJ databases">
        <title>Genome assemblies of Stephania.</title>
        <authorList>
            <person name="Yang L."/>
        </authorList>
    </citation>
    <scope>NUCLEOTIDE SEQUENCE [LARGE SCALE GENOMIC DNA]</scope>
    <source>
        <strain evidence="2">QJT</strain>
        <tissue evidence="2">Leaf</tissue>
    </source>
</reference>
<keyword evidence="1" id="KW-1133">Transmembrane helix</keyword>
<feature type="transmembrane region" description="Helical" evidence="1">
    <location>
        <begin position="35"/>
        <end position="55"/>
    </location>
</feature>
<keyword evidence="3" id="KW-1185">Reference proteome</keyword>
<evidence type="ECO:0000256" key="1">
    <source>
        <dbReference type="SAM" id="Phobius"/>
    </source>
</evidence>
<feature type="transmembrane region" description="Helical" evidence="1">
    <location>
        <begin position="6"/>
        <end position="23"/>
    </location>
</feature>
<dbReference type="AlphaFoldDB" id="A0AAP0ENR8"/>
<proteinExistence type="predicted"/>
<gene>
    <name evidence="2" type="ORF">Sjap_022146</name>
</gene>
<evidence type="ECO:0000313" key="3">
    <source>
        <dbReference type="Proteomes" id="UP001417504"/>
    </source>
</evidence>
<name>A0AAP0ENR8_9MAGN</name>
<keyword evidence="1" id="KW-0812">Transmembrane</keyword>
<sequence>MIQGEILGLLSVIYILGLIFRVLTKATRFGFEHTGFESVAMVFMFVFKVATFGMVSSFETSLWGFHDDLNLDLDGRRPPYMLGKGAEPGDASQGSKTLAKAYWSGCHDWHRGQNAQR</sequence>
<dbReference type="EMBL" id="JBBNAE010000009">
    <property type="protein sequence ID" value="KAK9096649.1"/>
    <property type="molecule type" value="Genomic_DNA"/>
</dbReference>
<protein>
    <submittedName>
        <fullName evidence="2">Uncharacterized protein</fullName>
    </submittedName>
</protein>
<accession>A0AAP0ENR8</accession>
<organism evidence="2 3">
    <name type="scientific">Stephania japonica</name>
    <dbReference type="NCBI Taxonomy" id="461633"/>
    <lineage>
        <taxon>Eukaryota</taxon>
        <taxon>Viridiplantae</taxon>
        <taxon>Streptophyta</taxon>
        <taxon>Embryophyta</taxon>
        <taxon>Tracheophyta</taxon>
        <taxon>Spermatophyta</taxon>
        <taxon>Magnoliopsida</taxon>
        <taxon>Ranunculales</taxon>
        <taxon>Menispermaceae</taxon>
        <taxon>Menispermoideae</taxon>
        <taxon>Cissampelideae</taxon>
        <taxon>Stephania</taxon>
    </lineage>
</organism>